<reference evidence="3" key="1">
    <citation type="submission" date="2025-08" db="UniProtKB">
        <authorList>
            <consortium name="Ensembl"/>
        </authorList>
    </citation>
    <scope>IDENTIFICATION</scope>
</reference>
<feature type="domain" description="Ig-like" evidence="2">
    <location>
        <begin position="108"/>
        <end position="210"/>
    </location>
</feature>
<dbReference type="GO" id="GO:1990782">
    <property type="term" value="F:protein tyrosine kinase binding"/>
    <property type="evidence" value="ECO:0007669"/>
    <property type="project" value="TreeGrafter"/>
</dbReference>
<dbReference type="InterPro" id="IPR013106">
    <property type="entry name" value="Ig_V-set"/>
</dbReference>
<feature type="region of interest" description="Disordered" evidence="1">
    <location>
        <begin position="211"/>
        <end position="237"/>
    </location>
</feature>
<dbReference type="PANTHER" id="PTHR11422:SF5">
    <property type="entry name" value="DIVERSE IMMUNOGLOBULIN DOMAIN-CONTAINING PROTEIN 1.1 ISOFORM X1-RELATED"/>
    <property type="match status" value="1"/>
</dbReference>
<sequence>YVGISGVDVTQVFCSSGENVLLPCNNALSGCTSTTWNYIYNRPSETVELIVGGIKKIYTETHERLSLDSDCSLNIKKVTKEDRGFYTCRQYVNGQLQGTDAQVFLHVLHVSSSSSQSEIRSGSSVTLSCQLYYDLVSCVSLVRYEGLELIWVNQAGVNLQTDSRFQISFSSEQCLSSLTTTLLNEDHNREWRCQVKHRNQLKTSATYTVKYQTPTETKTPSPVTISKSPAAPTQPGT</sequence>
<dbReference type="GO" id="GO:0070374">
    <property type="term" value="P:positive regulation of ERK1 and ERK2 cascade"/>
    <property type="evidence" value="ECO:0007669"/>
    <property type="project" value="TreeGrafter"/>
</dbReference>
<dbReference type="GO" id="GO:0042110">
    <property type="term" value="P:T cell activation"/>
    <property type="evidence" value="ECO:0007669"/>
    <property type="project" value="TreeGrafter"/>
</dbReference>
<dbReference type="AlphaFoldDB" id="A0A8C1UUZ0"/>
<dbReference type="Proteomes" id="UP000694700">
    <property type="component" value="Unplaced"/>
</dbReference>
<dbReference type="Gene3D" id="2.60.40.10">
    <property type="entry name" value="Immunoglobulins"/>
    <property type="match status" value="2"/>
</dbReference>
<dbReference type="SUPFAM" id="SSF48726">
    <property type="entry name" value="Immunoglobulin"/>
    <property type="match status" value="2"/>
</dbReference>
<dbReference type="InterPro" id="IPR013783">
    <property type="entry name" value="Ig-like_fold"/>
</dbReference>
<dbReference type="GO" id="GO:0009897">
    <property type="term" value="C:external side of plasma membrane"/>
    <property type="evidence" value="ECO:0007669"/>
    <property type="project" value="TreeGrafter"/>
</dbReference>
<evidence type="ECO:0000313" key="3">
    <source>
        <dbReference type="Ensembl" id="ENSCCRP00015042462.1"/>
    </source>
</evidence>
<dbReference type="InterPro" id="IPR003599">
    <property type="entry name" value="Ig_sub"/>
</dbReference>
<dbReference type="InterPro" id="IPR007110">
    <property type="entry name" value="Ig-like_dom"/>
</dbReference>
<dbReference type="GO" id="GO:0035723">
    <property type="term" value="P:interleukin-15-mediated signaling pathway"/>
    <property type="evidence" value="ECO:0007669"/>
    <property type="project" value="TreeGrafter"/>
</dbReference>
<evidence type="ECO:0000313" key="4">
    <source>
        <dbReference type="Proteomes" id="UP000694700"/>
    </source>
</evidence>
<dbReference type="Pfam" id="PF07686">
    <property type="entry name" value="V-set"/>
    <property type="match status" value="1"/>
</dbReference>
<dbReference type="InterPro" id="IPR036179">
    <property type="entry name" value="Ig-like_dom_sf"/>
</dbReference>
<dbReference type="SMART" id="SM00409">
    <property type="entry name" value="IG"/>
    <property type="match status" value="2"/>
</dbReference>
<feature type="compositionally biased region" description="Polar residues" evidence="1">
    <location>
        <begin position="211"/>
        <end position="227"/>
    </location>
</feature>
<dbReference type="GO" id="GO:0042289">
    <property type="term" value="F:MHC class II protein binding"/>
    <property type="evidence" value="ECO:0007669"/>
    <property type="project" value="TreeGrafter"/>
</dbReference>
<evidence type="ECO:0000256" key="1">
    <source>
        <dbReference type="SAM" id="MobiDB-lite"/>
    </source>
</evidence>
<proteinExistence type="predicted"/>
<evidence type="ECO:0000259" key="2">
    <source>
        <dbReference type="PROSITE" id="PS50835"/>
    </source>
</evidence>
<dbReference type="GO" id="GO:0045121">
    <property type="term" value="C:membrane raft"/>
    <property type="evidence" value="ECO:0007669"/>
    <property type="project" value="TreeGrafter"/>
</dbReference>
<protein>
    <recommendedName>
        <fullName evidence="2">Ig-like domain-containing protein</fullName>
    </recommendedName>
</protein>
<accession>A0A8C1UUZ0</accession>
<organism evidence="3 4">
    <name type="scientific">Cyprinus carpio</name>
    <name type="common">Common carp</name>
    <dbReference type="NCBI Taxonomy" id="7962"/>
    <lineage>
        <taxon>Eukaryota</taxon>
        <taxon>Metazoa</taxon>
        <taxon>Chordata</taxon>
        <taxon>Craniata</taxon>
        <taxon>Vertebrata</taxon>
        <taxon>Euteleostomi</taxon>
        <taxon>Actinopterygii</taxon>
        <taxon>Neopterygii</taxon>
        <taxon>Teleostei</taxon>
        <taxon>Ostariophysi</taxon>
        <taxon>Cypriniformes</taxon>
        <taxon>Cyprinidae</taxon>
        <taxon>Cyprininae</taxon>
        <taxon>Cyprinus</taxon>
    </lineage>
</organism>
<name>A0A8C1UUZ0_CYPCA</name>
<dbReference type="PANTHER" id="PTHR11422">
    <property type="entry name" value="T-CELL SURFACE GLYCOPROTEIN CD4"/>
    <property type="match status" value="1"/>
</dbReference>
<dbReference type="PROSITE" id="PS50835">
    <property type="entry name" value="IG_LIKE"/>
    <property type="match status" value="1"/>
</dbReference>
<dbReference type="Ensembl" id="ENSCCRT00015043903.1">
    <property type="protein sequence ID" value="ENSCCRP00015042462.1"/>
    <property type="gene ID" value="ENSCCRG00015017664.1"/>
</dbReference>